<dbReference type="Pfam" id="PF05402">
    <property type="entry name" value="PqqD"/>
    <property type="match status" value="1"/>
</dbReference>
<feature type="transmembrane region" description="Helical" evidence="1">
    <location>
        <begin position="237"/>
        <end position="261"/>
    </location>
</feature>
<evidence type="ECO:0000313" key="2">
    <source>
        <dbReference type="EMBL" id="RJE85824.1"/>
    </source>
</evidence>
<feature type="transmembrane region" description="Helical" evidence="1">
    <location>
        <begin position="267"/>
        <end position="288"/>
    </location>
</feature>
<name>A0A418SXY4_9RHOB</name>
<protein>
    <submittedName>
        <fullName evidence="2">PqqD family peptide modification chaperone</fullName>
    </submittedName>
</protein>
<dbReference type="AlphaFoldDB" id="A0A418SXY4"/>
<organism evidence="2 3">
    <name type="scientific">Paracoccus onubensis</name>
    <dbReference type="NCBI Taxonomy" id="1675788"/>
    <lineage>
        <taxon>Bacteria</taxon>
        <taxon>Pseudomonadati</taxon>
        <taxon>Pseudomonadota</taxon>
        <taxon>Alphaproteobacteria</taxon>
        <taxon>Rhodobacterales</taxon>
        <taxon>Paracoccaceae</taxon>
        <taxon>Paracoccus</taxon>
    </lineage>
</organism>
<dbReference type="RefSeq" id="WP_119747919.1">
    <property type="nucleotide sequence ID" value="NZ_QZCG01000005.1"/>
</dbReference>
<dbReference type="CDD" id="cd05709">
    <property type="entry name" value="S2P-M50"/>
    <property type="match status" value="1"/>
</dbReference>
<gene>
    <name evidence="2" type="ORF">D3P04_08710</name>
</gene>
<dbReference type="InterPro" id="IPR008792">
    <property type="entry name" value="PQQD"/>
</dbReference>
<keyword evidence="1" id="KW-1133">Transmembrane helix</keyword>
<feature type="transmembrane region" description="Helical" evidence="1">
    <location>
        <begin position="140"/>
        <end position="161"/>
    </location>
</feature>
<sequence length="349" mass="37455">MADIALAPAPQTVTSPCISLTKGVAKVKRRNTTVLVSPEDGKSLRISKPAEALIPLLAEGTDRATLMQTLAERYPGTPRVTRQLDRFLNQLREAGLLETDTLTRPESPKNGKRVAKIAIFDMDPPANMIARAIRALPTGLAWGILAAMLGGAILAIILLAVGPRFPHPSEFVTGFHVAGALIYALVGVPLHEFAHAVACRLAGGKVGRAGIVAHGFVPGPYVETSGLYLVRNRWRRFAVPAAGPAVDLMAAGIGAAMILLAADPEGAIAHIGQTLMLVSLLFLVLNINPFMPSDGSHMVEALLDDELARKSALRLRGSPLSDRRDVAFYRAYASGYVQGLVCLMWFWWF</sequence>
<accession>A0A418SXY4</accession>
<keyword evidence="3" id="KW-1185">Reference proteome</keyword>
<dbReference type="EMBL" id="QZCG01000005">
    <property type="protein sequence ID" value="RJE85824.1"/>
    <property type="molecule type" value="Genomic_DNA"/>
</dbReference>
<keyword evidence="1" id="KW-0472">Membrane</keyword>
<feature type="transmembrane region" description="Helical" evidence="1">
    <location>
        <begin position="327"/>
        <end position="348"/>
    </location>
</feature>
<proteinExistence type="predicted"/>
<dbReference type="Pfam" id="PF13398">
    <property type="entry name" value="Peptidase_M50B"/>
    <property type="match status" value="1"/>
</dbReference>
<comment type="caution">
    <text evidence="2">The sequence shown here is derived from an EMBL/GenBank/DDBJ whole genome shotgun (WGS) entry which is preliminary data.</text>
</comment>
<dbReference type="OrthoDB" id="9759690at2"/>
<evidence type="ECO:0000256" key="1">
    <source>
        <dbReference type="SAM" id="Phobius"/>
    </source>
</evidence>
<reference evidence="3" key="1">
    <citation type="submission" date="2018-09" db="EMBL/GenBank/DDBJ databases">
        <title>Acidovorax cavernicola nov. sp. isolated from Gruta de las Maravillas (Aracena, Spain).</title>
        <authorList>
            <person name="Jurado V."/>
            <person name="Gutierrez-Patricio S."/>
            <person name="Gonzalez-Pimentel J.L."/>
            <person name="Miller A.Z."/>
            <person name="Laiz L."/>
            <person name="Saiz-Jimenez C."/>
        </authorList>
    </citation>
    <scope>NUCLEOTIDE SEQUENCE [LARGE SCALE GENOMIC DNA]</scope>
    <source>
        <strain evidence="3">1011MAR3C25</strain>
    </source>
</reference>
<evidence type="ECO:0000313" key="3">
    <source>
        <dbReference type="Proteomes" id="UP000284202"/>
    </source>
</evidence>
<dbReference type="Proteomes" id="UP000284202">
    <property type="component" value="Unassembled WGS sequence"/>
</dbReference>
<keyword evidence="1" id="KW-0812">Transmembrane</keyword>
<feature type="transmembrane region" description="Helical" evidence="1">
    <location>
        <begin position="173"/>
        <end position="190"/>
    </location>
</feature>
<dbReference type="InterPro" id="IPR049500">
    <property type="entry name" value="Peptidase_M50B-like"/>
</dbReference>